<sequence>MSLRRVESALIPSATAEVARAAFPKGSMAIRIRDELGVPFEDEDLAEAFSTRGQPALSPARLALVSILQFTENLSDRKAAEAVRARIDWKYALCLELTDPGFDHSVLCEFRLRLIDNRMEQRVFDAVLERAREAGLVRSGGRQRTDSTHVLAAIRSMNRLEKVHETLRAALNALAVAAPDWLVTVAQSDWWDRYDARTEEFRTPRQTAAKVELANQIGADGMRLLLAVYSESAPPWLREVPAVEMLRRIWIQEFRDEDGQVRWRTSQEQPASSAPGLPLRRGRASASSAIPSGMASRSTSPRPAMTAHLM</sequence>
<feature type="region of interest" description="Disordered" evidence="1">
    <location>
        <begin position="261"/>
        <end position="310"/>
    </location>
</feature>
<evidence type="ECO:0000313" key="3">
    <source>
        <dbReference type="EMBL" id="SEL26449.1"/>
    </source>
</evidence>
<dbReference type="EMBL" id="FOBF01000004">
    <property type="protein sequence ID" value="SEL26449.1"/>
    <property type="molecule type" value="Genomic_DNA"/>
</dbReference>
<protein>
    <submittedName>
        <fullName evidence="3">Transposase</fullName>
    </submittedName>
</protein>
<gene>
    <name evidence="3" type="ORF">SAMN05660976_02153</name>
</gene>
<proteinExistence type="predicted"/>
<evidence type="ECO:0000313" key="4">
    <source>
        <dbReference type="Proteomes" id="UP000198953"/>
    </source>
</evidence>
<name>A0A1H7NSY8_9ACTN</name>
<dbReference type="InterPro" id="IPR008490">
    <property type="entry name" value="Transposase_InsH_N"/>
</dbReference>
<evidence type="ECO:0000259" key="2">
    <source>
        <dbReference type="Pfam" id="PF05598"/>
    </source>
</evidence>
<feature type="domain" description="Transposase InsH N-terminal" evidence="2">
    <location>
        <begin position="21"/>
        <end position="111"/>
    </location>
</feature>
<dbReference type="PANTHER" id="PTHR35604">
    <property type="entry name" value="TRANSPOSASE INSH FOR INSERTION SEQUENCE ELEMENT IS5A-RELATED"/>
    <property type="match status" value="1"/>
</dbReference>
<organism evidence="3 4">
    <name type="scientific">Nonomuraea pusilla</name>
    <dbReference type="NCBI Taxonomy" id="46177"/>
    <lineage>
        <taxon>Bacteria</taxon>
        <taxon>Bacillati</taxon>
        <taxon>Actinomycetota</taxon>
        <taxon>Actinomycetes</taxon>
        <taxon>Streptosporangiales</taxon>
        <taxon>Streptosporangiaceae</taxon>
        <taxon>Nonomuraea</taxon>
    </lineage>
</organism>
<keyword evidence="4" id="KW-1185">Reference proteome</keyword>
<dbReference type="AlphaFoldDB" id="A0A1H7NSY8"/>
<reference evidence="3 4" key="1">
    <citation type="submission" date="2016-10" db="EMBL/GenBank/DDBJ databases">
        <authorList>
            <person name="de Groot N.N."/>
        </authorList>
    </citation>
    <scope>NUCLEOTIDE SEQUENCE [LARGE SCALE GENOMIC DNA]</scope>
    <source>
        <strain evidence="3 4">DSM 43357</strain>
    </source>
</reference>
<dbReference type="Pfam" id="PF05598">
    <property type="entry name" value="DUF772"/>
    <property type="match status" value="1"/>
</dbReference>
<feature type="compositionally biased region" description="Polar residues" evidence="1">
    <location>
        <begin position="263"/>
        <end position="272"/>
    </location>
</feature>
<dbReference type="STRING" id="46177.SAMN05660976_02153"/>
<dbReference type="Proteomes" id="UP000198953">
    <property type="component" value="Unassembled WGS sequence"/>
</dbReference>
<feature type="compositionally biased region" description="Polar residues" evidence="1">
    <location>
        <begin position="285"/>
        <end position="301"/>
    </location>
</feature>
<dbReference type="PANTHER" id="PTHR35604:SF2">
    <property type="entry name" value="TRANSPOSASE INSH FOR INSERTION SEQUENCE ELEMENT IS5A-RELATED"/>
    <property type="match status" value="1"/>
</dbReference>
<evidence type="ECO:0000256" key="1">
    <source>
        <dbReference type="SAM" id="MobiDB-lite"/>
    </source>
</evidence>
<accession>A0A1H7NSY8</accession>